<organism evidence="3 4">
    <name type="scientific">Spirosoma linguale (strain ATCC 33905 / DSM 74 / LMG 10896 / Claus 1)</name>
    <dbReference type="NCBI Taxonomy" id="504472"/>
    <lineage>
        <taxon>Bacteria</taxon>
        <taxon>Pseudomonadati</taxon>
        <taxon>Bacteroidota</taxon>
        <taxon>Cytophagia</taxon>
        <taxon>Cytophagales</taxon>
        <taxon>Cytophagaceae</taxon>
        <taxon>Spirosoma</taxon>
    </lineage>
</organism>
<feature type="chain" id="PRO_5003035051" description="SnoaL-like domain-containing protein" evidence="1">
    <location>
        <begin position="25"/>
        <end position="165"/>
    </location>
</feature>
<evidence type="ECO:0000313" key="4">
    <source>
        <dbReference type="Proteomes" id="UP000002028"/>
    </source>
</evidence>
<dbReference type="Gene3D" id="3.10.450.50">
    <property type="match status" value="1"/>
</dbReference>
<accession>D2QQ80</accession>
<reference evidence="3 4" key="1">
    <citation type="journal article" date="2010" name="Stand. Genomic Sci.">
        <title>Complete genome sequence of Spirosoma linguale type strain (1).</title>
        <authorList>
            <person name="Lail K."/>
            <person name="Sikorski J."/>
            <person name="Saunders E."/>
            <person name="Lapidus A."/>
            <person name="Glavina Del Rio T."/>
            <person name="Copeland A."/>
            <person name="Tice H."/>
            <person name="Cheng J.-F."/>
            <person name="Lucas S."/>
            <person name="Nolan M."/>
            <person name="Bruce D."/>
            <person name="Goodwin L."/>
            <person name="Pitluck S."/>
            <person name="Ivanova N."/>
            <person name="Mavromatis K."/>
            <person name="Ovchinnikova G."/>
            <person name="Pati A."/>
            <person name="Chen A."/>
            <person name="Palaniappan K."/>
            <person name="Land M."/>
            <person name="Hauser L."/>
            <person name="Chang Y.-J."/>
            <person name="Jeffries C.D."/>
            <person name="Chain P."/>
            <person name="Brettin T."/>
            <person name="Detter J.C."/>
            <person name="Schuetze A."/>
            <person name="Rohde M."/>
            <person name="Tindall B.J."/>
            <person name="Goeker M."/>
            <person name="Bristow J."/>
            <person name="Eisen J.A."/>
            <person name="Markowitz V."/>
            <person name="Hugenholtz P."/>
            <person name="Kyrpides N.C."/>
            <person name="Klenk H.-P."/>
            <person name="Chen F."/>
        </authorList>
    </citation>
    <scope>NUCLEOTIDE SEQUENCE [LARGE SCALE GENOMIC DNA]</scope>
    <source>
        <strain evidence="4">ATCC 33905 / DSM 74 / LMG 10896 / Claus 1</strain>
    </source>
</reference>
<dbReference type="AlphaFoldDB" id="D2QQ80"/>
<proteinExistence type="predicted"/>
<dbReference type="SUPFAM" id="SSF54427">
    <property type="entry name" value="NTF2-like"/>
    <property type="match status" value="1"/>
</dbReference>
<protein>
    <recommendedName>
        <fullName evidence="2">SnoaL-like domain-containing protein</fullName>
    </recommendedName>
</protein>
<feature type="domain" description="SnoaL-like" evidence="2">
    <location>
        <begin position="33"/>
        <end position="149"/>
    </location>
</feature>
<evidence type="ECO:0000256" key="1">
    <source>
        <dbReference type="SAM" id="SignalP"/>
    </source>
</evidence>
<keyword evidence="4" id="KW-1185">Reference proteome</keyword>
<keyword evidence="1" id="KW-0732">Signal</keyword>
<evidence type="ECO:0000313" key="3">
    <source>
        <dbReference type="EMBL" id="ADB39513.1"/>
    </source>
</evidence>
<dbReference type="KEGG" id="sli:Slin_3506"/>
<dbReference type="RefSeq" id="WP_012928034.1">
    <property type="nucleotide sequence ID" value="NC_013730.1"/>
</dbReference>
<feature type="signal peptide" evidence="1">
    <location>
        <begin position="1"/>
        <end position="24"/>
    </location>
</feature>
<dbReference type="Pfam" id="PF13474">
    <property type="entry name" value="SnoaL_3"/>
    <property type="match status" value="1"/>
</dbReference>
<dbReference type="Proteomes" id="UP000002028">
    <property type="component" value="Chromosome"/>
</dbReference>
<name>D2QQ80_SPILD</name>
<dbReference type="HOGENOM" id="CLU_1609752_0_0_10"/>
<sequence length="165" mass="18254">MKILFVYLALSVSGLVVFTTSVSAQQSGDEVAIRKVIDDFMLAEDNRDSKAVIAHFVQSPGLYFQVTPGDGRVVLAHGYENVVKIVGGRLQDMANVKPPKHTISRYTTHINGASAWVTFTLTAEMPDGEKVNSCQFSVLEKKAESWKIAAMTWQDYADDKLIEIK</sequence>
<dbReference type="InterPro" id="IPR037401">
    <property type="entry name" value="SnoaL-like"/>
</dbReference>
<dbReference type="EMBL" id="CP001769">
    <property type="protein sequence ID" value="ADB39513.1"/>
    <property type="molecule type" value="Genomic_DNA"/>
</dbReference>
<evidence type="ECO:0000259" key="2">
    <source>
        <dbReference type="Pfam" id="PF13474"/>
    </source>
</evidence>
<dbReference type="STRING" id="504472.Slin_3506"/>
<dbReference type="InterPro" id="IPR032710">
    <property type="entry name" value="NTF2-like_dom_sf"/>
</dbReference>
<gene>
    <name evidence="3" type="ordered locus">Slin_3506</name>
</gene>